<keyword evidence="4" id="KW-0479">Metal-binding</keyword>
<evidence type="ECO:0000259" key="12">
    <source>
        <dbReference type="Pfam" id="PF02581"/>
    </source>
</evidence>
<comment type="catalytic activity">
    <reaction evidence="8 10">
        <text>2-(2-carboxy-4-methylthiazol-5-yl)ethyl phosphate + 4-amino-2-methyl-5-(diphosphooxymethyl)pyrimidine + 2 H(+) = thiamine phosphate + CO2 + diphosphate</text>
        <dbReference type="Rhea" id="RHEA:47848"/>
        <dbReference type="ChEBI" id="CHEBI:15378"/>
        <dbReference type="ChEBI" id="CHEBI:16526"/>
        <dbReference type="ChEBI" id="CHEBI:33019"/>
        <dbReference type="ChEBI" id="CHEBI:37575"/>
        <dbReference type="ChEBI" id="CHEBI:57841"/>
        <dbReference type="ChEBI" id="CHEBI:62890"/>
        <dbReference type="EC" id="2.5.1.3"/>
    </reaction>
</comment>
<evidence type="ECO:0000313" key="13">
    <source>
        <dbReference type="EMBL" id="CTQ75732.1"/>
    </source>
</evidence>
<comment type="similarity">
    <text evidence="10">Belongs to the thiamine-phosphate synthase family.</text>
</comment>
<dbReference type="STRING" id="311410.LA5095_04192"/>
<dbReference type="Proteomes" id="UP000049983">
    <property type="component" value="Unassembled WGS sequence"/>
</dbReference>
<reference evidence="14" key="1">
    <citation type="submission" date="2015-07" db="EMBL/GenBank/DDBJ databases">
        <authorList>
            <person name="Rodrigo-Torres Lidia"/>
            <person name="Arahal R.David."/>
        </authorList>
    </citation>
    <scope>NUCLEOTIDE SEQUENCE [LARGE SCALE GENOMIC DNA]</scope>
    <source>
        <strain evidence="14">CECT 5096</strain>
    </source>
</reference>
<keyword evidence="3 10" id="KW-0808">Transferase</keyword>
<evidence type="ECO:0000256" key="10">
    <source>
        <dbReference type="RuleBase" id="RU003826"/>
    </source>
</evidence>
<keyword evidence="5" id="KW-0460">Magnesium</keyword>
<protein>
    <recommendedName>
        <fullName evidence="10">Thiamine-phosphate synthase</fullName>
        <ecNumber evidence="10">2.5.1.3</ecNumber>
    </recommendedName>
    <alternativeName>
        <fullName evidence="10">Thiamine-phosphate pyrophosphorylase</fullName>
    </alternativeName>
</protein>
<dbReference type="AlphaFoldDB" id="A0A0M6ZHK4"/>
<dbReference type="NCBIfam" id="TIGR00693">
    <property type="entry name" value="thiE"/>
    <property type="match status" value="1"/>
</dbReference>
<feature type="domain" description="Thiamine phosphate synthase/TenI" evidence="12">
    <location>
        <begin position="25"/>
        <end position="193"/>
    </location>
</feature>
<dbReference type="Pfam" id="PF02581">
    <property type="entry name" value="TMP-TENI"/>
    <property type="match status" value="1"/>
</dbReference>
<dbReference type="InterPro" id="IPR036206">
    <property type="entry name" value="ThiamineP_synth_sf"/>
</dbReference>
<evidence type="ECO:0000256" key="1">
    <source>
        <dbReference type="ARBA" id="ARBA00001946"/>
    </source>
</evidence>
<dbReference type="NCBIfam" id="NF000734">
    <property type="entry name" value="PRK00043.1-5"/>
    <property type="match status" value="1"/>
</dbReference>
<evidence type="ECO:0000256" key="3">
    <source>
        <dbReference type="ARBA" id="ARBA00022679"/>
    </source>
</evidence>
<dbReference type="InterPro" id="IPR022998">
    <property type="entry name" value="ThiamineP_synth_TenI"/>
</dbReference>
<comment type="cofactor">
    <cofactor evidence="1">
        <name>Mg(2+)</name>
        <dbReference type="ChEBI" id="CHEBI:18420"/>
    </cofactor>
</comment>
<evidence type="ECO:0000256" key="2">
    <source>
        <dbReference type="ARBA" id="ARBA00005165"/>
    </source>
</evidence>
<evidence type="ECO:0000256" key="5">
    <source>
        <dbReference type="ARBA" id="ARBA00022842"/>
    </source>
</evidence>
<gene>
    <name evidence="13" type="primary">thiE</name>
    <name evidence="13" type="ORF">LA5096_04511</name>
</gene>
<comment type="pathway">
    <text evidence="2 11">Cofactor biosynthesis; thiamine diphosphate biosynthesis; thiamine phosphate from 4-amino-2-methyl-5-diphosphomethylpyrimidine and 4-methyl-5-(2-phosphoethyl)-thiazole: step 1/1.</text>
</comment>
<dbReference type="GO" id="GO:0005737">
    <property type="term" value="C:cytoplasm"/>
    <property type="evidence" value="ECO:0007669"/>
    <property type="project" value="TreeGrafter"/>
</dbReference>
<dbReference type="Gene3D" id="3.20.20.70">
    <property type="entry name" value="Aldolase class I"/>
    <property type="match status" value="1"/>
</dbReference>
<organism evidence="13 14">
    <name type="scientific">Roseibium album</name>
    <dbReference type="NCBI Taxonomy" id="311410"/>
    <lineage>
        <taxon>Bacteria</taxon>
        <taxon>Pseudomonadati</taxon>
        <taxon>Pseudomonadota</taxon>
        <taxon>Alphaproteobacteria</taxon>
        <taxon>Hyphomicrobiales</taxon>
        <taxon>Stappiaceae</taxon>
        <taxon>Roseibium</taxon>
    </lineage>
</organism>
<evidence type="ECO:0000256" key="7">
    <source>
        <dbReference type="ARBA" id="ARBA00047334"/>
    </source>
</evidence>
<keyword evidence="14" id="KW-1185">Reference proteome</keyword>
<evidence type="ECO:0000313" key="14">
    <source>
        <dbReference type="Proteomes" id="UP000049983"/>
    </source>
</evidence>
<dbReference type="InterPro" id="IPR034291">
    <property type="entry name" value="TMP_synthase"/>
</dbReference>
<accession>A0A0M6ZHK4</accession>
<evidence type="ECO:0000256" key="11">
    <source>
        <dbReference type="RuleBase" id="RU004253"/>
    </source>
</evidence>
<dbReference type="GO" id="GO:0009229">
    <property type="term" value="P:thiamine diphosphate biosynthetic process"/>
    <property type="evidence" value="ECO:0007669"/>
    <property type="project" value="UniProtKB-UniPathway"/>
</dbReference>
<evidence type="ECO:0000256" key="8">
    <source>
        <dbReference type="ARBA" id="ARBA00047851"/>
    </source>
</evidence>
<evidence type="ECO:0000256" key="9">
    <source>
        <dbReference type="ARBA" id="ARBA00047883"/>
    </source>
</evidence>
<dbReference type="GO" id="GO:0004789">
    <property type="term" value="F:thiamine-phosphate diphosphorylase activity"/>
    <property type="evidence" value="ECO:0007669"/>
    <property type="project" value="UniProtKB-EC"/>
</dbReference>
<dbReference type="PANTHER" id="PTHR20857:SF15">
    <property type="entry name" value="THIAMINE-PHOSPHATE SYNTHASE"/>
    <property type="match status" value="1"/>
</dbReference>
<evidence type="ECO:0000256" key="4">
    <source>
        <dbReference type="ARBA" id="ARBA00022723"/>
    </source>
</evidence>
<keyword evidence="6 10" id="KW-0784">Thiamine biosynthesis</keyword>
<dbReference type="FunFam" id="3.20.20.70:FF:000064">
    <property type="entry name" value="Thiamine-phosphate synthase"/>
    <property type="match status" value="1"/>
</dbReference>
<dbReference type="UniPathway" id="UPA00060">
    <property type="reaction ID" value="UER00141"/>
</dbReference>
<dbReference type="InterPro" id="IPR013785">
    <property type="entry name" value="Aldolase_TIM"/>
</dbReference>
<comment type="catalytic activity">
    <reaction evidence="7 10">
        <text>4-methyl-5-(2-phosphooxyethyl)-thiazole + 4-amino-2-methyl-5-(diphosphooxymethyl)pyrimidine + H(+) = thiamine phosphate + diphosphate</text>
        <dbReference type="Rhea" id="RHEA:22328"/>
        <dbReference type="ChEBI" id="CHEBI:15378"/>
        <dbReference type="ChEBI" id="CHEBI:33019"/>
        <dbReference type="ChEBI" id="CHEBI:37575"/>
        <dbReference type="ChEBI" id="CHEBI:57841"/>
        <dbReference type="ChEBI" id="CHEBI:58296"/>
        <dbReference type="EC" id="2.5.1.3"/>
    </reaction>
</comment>
<dbReference type="CDD" id="cd00564">
    <property type="entry name" value="TMP_TenI"/>
    <property type="match status" value="1"/>
</dbReference>
<name>A0A0M6ZHK4_9HYPH</name>
<dbReference type="GO" id="GO:0009228">
    <property type="term" value="P:thiamine biosynthetic process"/>
    <property type="evidence" value="ECO:0007669"/>
    <property type="project" value="UniProtKB-KW"/>
</dbReference>
<dbReference type="EMBL" id="CXWC01000012">
    <property type="protein sequence ID" value="CTQ75732.1"/>
    <property type="molecule type" value="Genomic_DNA"/>
</dbReference>
<dbReference type="GO" id="GO:0046872">
    <property type="term" value="F:metal ion binding"/>
    <property type="evidence" value="ECO:0007669"/>
    <property type="project" value="UniProtKB-KW"/>
</dbReference>
<comment type="catalytic activity">
    <reaction evidence="9 10">
        <text>2-[(2R,5Z)-2-carboxy-4-methylthiazol-5(2H)-ylidene]ethyl phosphate + 4-amino-2-methyl-5-(diphosphooxymethyl)pyrimidine + 2 H(+) = thiamine phosphate + CO2 + diphosphate</text>
        <dbReference type="Rhea" id="RHEA:47844"/>
        <dbReference type="ChEBI" id="CHEBI:15378"/>
        <dbReference type="ChEBI" id="CHEBI:16526"/>
        <dbReference type="ChEBI" id="CHEBI:33019"/>
        <dbReference type="ChEBI" id="CHEBI:37575"/>
        <dbReference type="ChEBI" id="CHEBI:57841"/>
        <dbReference type="ChEBI" id="CHEBI:62899"/>
        <dbReference type="EC" id="2.5.1.3"/>
    </reaction>
</comment>
<dbReference type="PANTHER" id="PTHR20857">
    <property type="entry name" value="THIAMINE-PHOSPHATE PYROPHOSPHORYLASE"/>
    <property type="match status" value="1"/>
</dbReference>
<dbReference type="SUPFAM" id="SSF51391">
    <property type="entry name" value="Thiamin phosphate synthase"/>
    <property type="match status" value="1"/>
</dbReference>
<evidence type="ECO:0000256" key="6">
    <source>
        <dbReference type="ARBA" id="ARBA00022977"/>
    </source>
</evidence>
<dbReference type="EC" id="2.5.1.3" evidence="10"/>
<proteinExistence type="inferred from homology"/>
<sequence>METRISSIVRESVMDLDPFYPIVDSSNWIDRLVPLGIKLVQLRIKDASEETLRREIATSQATCRKYGCQLIVNDHWCLAVDLGCDYVHLGQEDLADADLASIRRAGLRLGVSTHDGAELDAALSVKPDYVALGPVFPTSSKALSWKPQGLEKIEGWKRKIGDLPLVAIGGITLERSRDVLQSGANSVAIISDVTKNSTPDQRTLDWIAETQDWR</sequence>